<dbReference type="EMBL" id="JACIFF010000013">
    <property type="protein sequence ID" value="MBB4081111.1"/>
    <property type="molecule type" value="Genomic_DNA"/>
</dbReference>
<gene>
    <name evidence="1" type="ORF">GGR28_003758</name>
</gene>
<proteinExistence type="predicted"/>
<reference evidence="1 2" key="1">
    <citation type="submission" date="2020-08" db="EMBL/GenBank/DDBJ databases">
        <title>Genomic Encyclopedia of Type Strains, Phase IV (KMG-IV): sequencing the most valuable type-strain genomes for metagenomic binning, comparative biology and taxonomic classification.</title>
        <authorList>
            <person name="Goeker M."/>
        </authorList>
    </citation>
    <scope>NUCLEOTIDE SEQUENCE [LARGE SCALE GENOMIC DNA]</scope>
    <source>
        <strain evidence="1 2">DSM 105137</strain>
    </source>
</reference>
<protein>
    <submittedName>
        <fullName evidence="1">Uncharacterized protein</fullName>
    </submittedName>
</protein>
<dbReference type="AlphaFoldDB" id="A0A840E7H8"/>
<sequence length="224" mass="25698">MGNDAYIVFDYNPMWYEGFDEFTKEIDQSPDISIQYKASWLPAAAEGGETNITIFLNSDLLDFLKSLVVSGLLWDVIKVGTKRYILSPLFRALENLEKRRLKIGGLNVRTVQFQFADTIIIVGGISRNFTMTISHLFKEINKQLPKLSSRIGNVSKIETPIIENEGYFKERDGKYTFNIYADDDNADLDALNKFTKIWRIETGSGVDCYIFRLQNDDLESCWNS</sequence>
<accession>A0A840E7H8</accession>
<dbReference type="RefSeq" id="WP_183497337.1">
    <property type="nucleotide sequence ID" value="NZ_JACIFF010000013.1"/>
</dbReference>
<comment type="caution">
    <text evidence="1">The sequence shown here is derived from an EMBL/GenBank/DDBJ whole genome shotgun (WGS) entry which is preliminary data.</text>
</comment>
<evidence type="ECO:0000313" key="1">
    <source>
        <dbReference type="EMBL" id="MBB4081111.1"/>
    </source>
</evidence>
<organism evidence="1 2">
    <name type="scientific">Neolewinella aquimaris</name>
    <dbReference type="NCBI Taxonomy" id="1835722"/>
    <lineage>
        <taxon>Bacteria</taxon>
        <taxon>Pseudomonadati</taxon>
        <taxon>Bacteroidota</taxon>
        <taxon>Saprospiria</taxon>
        <taxon>Saprospirales</taxon>
        <taxon>Lewinellaceae</taxon>
        <taxon>Neolewinella</taxon>
    </lineage>
</organism>
<keyword evidence="2" id="KW-1185">Reference proteome</keyword>
<name>A0A840E7H8_9BACT</name>
<evidence type="ECO:0000313" key="2">
    <source>
        <dbReference type="Proteomes" id="UP000576209"/>
    </source>
</evidence>
<dbReference type="Proteomes" id="UP000576209">
    <property type="component" value="Unassembled WGS sequence"/>
</dbReference>